<dbReference type="RefSeq" id="WP_008200728.1">
    <property type="nucleotide sequence ID" value="NZ_CM001023.1"/>
</dbReference>
<gene>
    <name evidence="3" type="ORF">ALPR1_11670</name>
</gene>
<proteinExistence type="predicted"/>
<dbReference type="Gene3D" id="1.10.357.10">
    <property type="entry name" value="Tetracycline Repressor, domain 2"/>
    <property type="match status" value="1"/>
</dbReference>
<dbReference type="InterPro" id="IPR009057">
    <property type="entry name" value="Homeodomain-like_sf"/>
</dbReference>
<dbReference type="GO" id="GO:0003677">
    <property type="term" value="F:DNA binding"/>
    <property type="evidence" value="ECO:0007669"/>
    <property type="project" value="UniProtKB-KW"/>
</dbReference>
<evidence type="ECO:0000313" key="4">
    <source>
        <dbReference type="Proteomes" id="UP000003919"/>
    </source>
</evidence>
<evidence type="ECO:0000256" key="1">
    <source>
        <dbReference type="ARBA" id="ARBA00023125"/>
    </source>
</evidence>
<reference evidence="3 4" key="1">
    <citation type="journal article" date="2011" name="J. Bacteriol.">
        <title>Complete genome sequence of Algoriphagus sp. PR1, bacterial prey of a colony-forming choanoflagellate.</title>
        <authorList>
            <person name="Alegado R.A."/>
            <person name="Ferriera S."/>
            <person name="Nusbaum C."/>
            <person name="Young S.K."/>
            <person name="Zeng Q."/>
            <person name="Imamovic A."/>
            <person name="Fairclough S.R."/>
            <person name="King N."/>
        </authorList>
    </citation>
    <scope>NUCLEOTIDE SEQUENCE [LARGE SCALE GENOMIC DNA]</scope>
    <source>
        <strain evidence="3 4">PR1</strain>
    </source>
</reference>
<keyword evidence="1" id="KW-0238">DNA-binding</keyword>
<dbReference type="EMBL" id="CM001023">
    <property type="protein sequence ID" value="EAZ82873.1"/>
    <property type="molecule type" value="Genomic_DNA"/>
</dbReference>
<dbReference type="Proteomes" id="UP000003919">
    <property type="component" value="Chromosome"/>
</dbReference>
<dbReference type="OrthoDB" id="649282at2"/>
<organism evidence="3 4">
    <name type="scientific">Algoriphagus machipongonensis</name>
    <dbReference type="NCBI Taxonomy" id="388413"/>
    <lineage>
        <taxon>Bacteria</taxon>
        <taxon>Pseudomonadati</taxon>
        <taxon>Bacteroidota</taxon>
        <taxon>Cytophagia</taxon>
        <taxon>Cytophagales</taxon>
        <taxon>Cyclobacteriaceae</taxon>
        <taxon>Algoriphagus</taxon>
    </lineage>
</organism>
<protein>
    <submittedName>
        <fullName evidence="3">Transcriptional regulator, TetR family</fullName>
    </submittedName>
</protein>
<dbReference type="AlphaFoldDB" id="A3HSQ5"/>
<sequence length="225" mass="26110">MEYILKHLKVEVSDQLYIKEPFSSELGTAIVKEGSKLLLELGMEHFTFKKLSEKIGGTEPAIYRYFENKHKFLLYLTAWYWAWMEHNLVLATANLEDPYERLGIAIRLLVNGPLKLQNDYLNPNELRQIVINESLKGYLTKSVDLEHESGVFSQLYHFSDRISAIITEISPTYKHPKTLVSTVMEASLLQAFHILHLPNMTEFSLESNGKFQFFYQMVTKTIVND</sequence>
<dbReference type="EMBL" id="AAXU02000001">
    <property type="protein sequence ID" value="EAZ82873.1"/>
    <property type="molecule type" value="Genomic_DNA"/>
</dbReference>
<evidence type="ECO:0000313" key="3">
    <source>
        <dbReference type="EMBL" id="EAZ82873.1"/>
    </source>
</evidence>
<feature type="domain" description="HTH tetR-type" evidence="2">
    <location>
        <begin position="30"/>
        <end position="74"/>
    </location>
</feature>
<comment type="caution">
    <text evidence="3">The sequence shown here is derived from an EMBL/GenBank/DDBJ whole genome shotgun (WGS) entry which is preliminary data.</text>
</comment>
<name>A3HSQ5_9BACT</name>
<dbReference type="InterPro" id="IPR001647">
    <property type="entry name" value="HTH_TetR"/>
</dbReference>
<evidence type="ECO:0000259" key="2">
    <source>
        <dbReference type="Pfam" id="PF00440"/>
    </source>
</evidence>
<dbReference type="eggNOG" id="COG1309">
    <property type="taxonomic scope" value="Bacteria"/>
</dbReference>
<dbReference type="STRING" id="388413.ALPR1_11670"/>
<accession>A3HSQ5</accession>
<dbReference type="SUPFAM" id="SSF46689">
    <property type="entry name" value="Homeodomain-like"/>
    <property type="match status" value="1"/>
</dbReference>
<dbReference type="HOGENOM" id="CLU_1233814_0_0_10"/>
<dbReference type="Pfam" id="PF00440">
    <property type="entry name" value="TetR_N"/>
    <property type="match status" value="1"/>
</dbReference>
<keyword evidence="4" id="KW-1185">Reference proteome</keyword>